<accession>A0A0G0Z663</accession>
<protein>
    <submittedName>
        <fullName evidence="2">Uncharacterized protein</fullName>
    </submittedName>
</protein>
<name>A0A0G0Z663_9BACT</name>
<proteinExistence type="predicted"/>
<dbReference type="EMBL" id="LCDB01000013">
    <property type="protein sequence ID" value="KKS44169.1"/>
    <property type="molecule type" value="Genomic_DNA"/>
</dbReference>
<sequence>MSFDEEFRKAHGLVLVCHRSQVVASQWGMPGGGGNKASAGGPPKKPPKSMPAPKERSDVLPAMKARLAQAMTFSEACAAERKGGGKK</sequence>
<feature type="region of interest" description="Disordered" evidence="1">
    <location>
        <begin position="25"/>
        <end position="56"/>
    </location>
</feature>
<evidence type="ECO:0000313" key="3">
    <source>
        <dbReference type="Proteomes" id="UP000033986"/>
    </source>
</evidence>
<evidence type="ECO:0000256" key="1">
    <source>
        <dbReference type="SAM" id="MobiDB-lite"/>
    </source>
</evidence>
<comment type="caution">
    <text evidence="2">The sequence shown here is derived from an EMBL/GenBank/DDBJ whole genome shotgun (WGS) entry which is preliminary data.</text>
</comment>
<organism evidence="2 3">
    <name type="scientific">Candidatus Azambacteria bacterium GW2011_GWB1_42_17</name>
    <dbReference type="NCBI Taxonomy" id="1618615"/>
    <lineage>
        <taxon>Bacteria</taxon>
        <taxon>Candidatus Azamiibacteriota</taxon>
    </lineage>
</organism>
<gene>
    <name evidence="2" type="ORF">UV07_C0013G0020</name>
</gene>
<dbReference type="AlphaFoldDB" id="A0A0G0Z663"/>
<reference evidence="2 3" key="1">
    <citation type="journal article" date="2015" name="Nature">
        <title>rRNA introns, odd ribosomes, and small enigmatic genomes across a large radiation of phyla.</title>
        <authorList>
            <person name="Brown C.T."/>
            <person name="Hug L.A."/>
            <person name="Thomas B.C."/>
            <person name="Sharon I."/>
            <person name="Castelle C.J."/>
            <person name="Singh A."/>
            <person name="Wilkins M.J."/>
            <person name="Williams K.H."/>
            <person name="Banfield J.F."/>
        </authorList>
    </citation>
    <scope>NUCLEOTIDE SEQUENCE [LARGE SCALE GENOMIC DNA]</scope>
</reference>
<evidence type="ECO:0000313" key="2">
    <source>
        <dbReference type="EMBL" id="KKS44169.1"/>
    </source>
</evidence>
<dbReference type="Proteomes" id="UP000033986">
    <property type="component" value="Unassembled WGS sequence"/>
</dbReference>